<comment type="caution">
    <text evidence="1">The sequence shown here is derived from an EMBL/GenBank/DDBJ whole genome shotgun (WGS) entry which is preliminary data.</text>
</comment>
<organism evidence="1">
    <name type="scientific">Salmonella enterica subsp. enterica serovar Hofit</name>
    <dbReference type="NCBI Taxonomy" id="2564537"/>
    <lineage>
        <taxon>Bacteria</taxon>
        <taxon>Pseudomonadati</taxon>
        <taxon>Pseudomonadota</taxon>
        <taxon>Gammaproteobacteria</taxon>
        <taxon>Enterobacterales</taxon>
        <taxon>Enterobacteriaceae</taxon>
        <taxon>Salmonella</taxon>
    </lineage>
</organism>
<accession>A0A5W8MHJ2</accession>
<dbReference type="AlphaFoldDB" id="A0A5W8MHJ2"/>
<name>A0A5W8MHJ2_SALET</name>
<protein>
    <submittedName>
        <fullName evidence="1">Uncharacterized protein</fullName>
    </submittedName>
</protein>
<reference evidence="1" key="1">
    <citation type="submission" date="2018-07" db="EMBL/GenBank/DDBJ databases">
        <authorList>
            <person name="Ashton P.M."/>
            <person name="Dallman T."/>
            <person name="Nair S."/>
            <person name="De Pinna E."/>
            <person name="Peters T."/>
            <person name="Grant K."/>
        </authorList>
    </citation>
    <scope>NUCLEOTIDE SEQUENCE</scope>
    <source>
        <strain evidence="1">357772</strain>
    </source>
</reference>
<evidence type="ECO:0000313" key="1">
    <source>
        <dbReference type="EMBL" id="EBY1555054.1"/>
    </source>
</evidence>
<gene>
    <name evidence="1" type="ORF">DU055_19330</name>
</gene>
<proteinExistence type="predicted"/>
<dbReference type="EMBL" id="AAHNFW010000081">
    <property type="protein sequence ID" value="EBY1555054.1"/>
    <property type="molecule type" value="Genomic_DNA"/>
</dbReference>
<sequence length="70" mass="8085">MFDKISKQNNDTDQGLISNQAVNIKQSMNSKIKIEISELKEIIFQKRHLCIQQCIHDENNKKGVINNDSL</sequence>